<feature type="region of interest" description="Disordered" evidence="1">
    <location>
        <begin position="1"/>
        <end position="29"/>
    </location>
</feature>
<proteinExistence type="predicted"/>
<dbReference type="EMBL" id="BMAW01071329">
    <property type="protein sequence ID" value="GFT77643.1"/>
    <property type="molecule type" value="Genomic_DNA"/>
</dbReference>
<protein>
    <submittedName>
        <fullName evidence="2">Uncharacterized protein</fullName>
    </submittedName>
</protein>
<organism evidence="2 3">
    <name type="scientific">Nephila pilipes</name>
    <name type="common">Giant wood spider</name>
    <name type="synonym">Nephila maculata</name>
    <dbReference type="NCBI Taxonomy" id="299642"/>
    <lineage>
        <taxon>Eukaryota</taxon>
        <taxon>Metazoa</taxon>
        <taxon>Ecdysozoa</taxon>
        <taxon>Arthropoda</taxon>
        <taxon>Chelicerata</taxon>
        <taxon>Arachnida</taxon>
        <taxon>Araneae</taxon>
        <taxon>Araneomorphae</taxon>
        <taxon>Entelegynae</taxon>
        <taxon>Araneoidea</taxon>
        <taxon>Nephilidae</taxon>
        <taxon>Nephila</taxon>
    </lineage>
</organism>
<name>A0A8X6PLN5_NEPPI</name>
<comment type="caution">
    <text evidence="2">The sequence shown here is derived from an EMBL/GenBank/DDBJ whole genome shotgun (WGS) entry which is preliminary data.</text>
</comment>
<evidence type="ECO:0000313" key="3">
    <source>
        <dbReference type="Proteomes" id="UP000887013"/>
    </source>
</evidence>
<evidence type="ECO:0000313" key="2">
    <source>
        <dbReference type="EMBL" id="GFT77643.1"/>
    </source>
</evidence>
<accession>A0A8X6PLN5</accession>
<sequence>MEEVEGASSQTSTIKENDSNKRRPNKRNAKIKVSGALRGYCPDSTLPTALFCKSCKVNEIFEYLNPFHRGEVDIGIF</sequence>
<evidence type="ECO:0000256" key="1">
    <source>
        <dbReference type="SAM" id="MobiDB-lite"/>
    </source>
</evidence>
<keyword evidence="3" id="KW-1185">Reference proteome</keyword>
<reference evidence="2" key="1">
    <citation type="submission" date="2020-08" db="EMBL/GenBank/DDBJ databases">
        <title>Multicomponent nature underlies the extraordinary mechanical properties of spider dragline silk.</title>
        <authorList>
            <person name="Kono N."/>
            <person name="Nakamura H."/>
            <person name="Mori M."/>
            <person name="Yoshida Y."/>
            <person name="Ohtoshi R."/>
            <person name="Malay A.D."/>
            <person name="Moran D.A.P."/>
            <person name="Tomita M."/>
            <person name="Numata K."/>
            <person name="Arakawa K."/>
        </authorList>
    </citation>
    <scope>NUCLEOTIDE SEQUENCE</scope>
</reference>
<dbReference type="Proteomes" id="UP000887013">
    <property type="component" value="Unassembled WGS sequence"/>
</dbReference>
<dbReference type="AlphaFoldDB" id="A0A8X6PLN5"/>
<gene>
    <name evidence="2" type="ORF">NPIL_75741</name>
</gene>